<dbReference type="OrthoDB" id="8773615at2"/>
<evidence type="ECO:0000313" key="3">
    <source>
        <dbReference type="EMBL" id="SHG40335.1"/>
    </source>
</evidence>
<name>A0A1M5JIV9_9BACT</name>
<feature type="domain" description="THIF-type NAD/FAD binding fold" evidence="1">
    <location>
        <begin position="172"/>
        <end position="312"/>
    </location>
</feature>
<reference evidence="3 4" key="1">
    <citation type="submission" date="2016-11" db="EMBL/GenBank/DDBJ databases">
        <authorList>
            <person name="Jaros S."/>
            <person name="Januszkiewicz K."/>
            <person name="Wedrychowicz H."/>
        </authorList>
    </citation>
    <scope>NUCLEOTIDE SEQUENCE [LARGE SCALE GENOMIC DNA]</scope>
    <source>
        <strain evidence="3 4">DSM 21986</strain>
    </source>
</reference>
<dbReference type="Pfam" id="PF20590">
    <property type="entry name" value="DUF6791"/>
    <property type="match status" value="1"/>
</dbReference>
<dbReference type="SUPFAM" id="SSF69572">
    <property type="entry name" value="Activating enzymes of the ubiquitin-like proteins"/>
    <property type="match status" value="1"/>
</dbReference>
<protein>
    <submittedName>
        <fullName evidence="3">ThiF family protein</fullName>
    </submittedName>
</protein>
<dbReference type="CDD" id="cd01483">
    <property type="entry name" value="E1_enzyme_family"/>
    <property type="match status" value="1"/>
</dbReference>
<dbReference type="GO" id="GO:0008641">
    <property type="term" value="F:ubiquitin-like modifier activating enzyme activity"/>
    <property type="evidence" value="ECO:0007669"/>
    <property type="project" value="InterPro"/>
</dbReference>
<dbReference type="Gene3D" id="3.40.50.720">
    <property type="entry name" value="NAD(P)-binding Rossmann-like Domain"/>
    <property type="match status" value="1"/>
</dbReference>
<dbReference type="InterPro" id="IPR046741">
    <property type="entry name" value="DUF6791"/>
</dbReference>
<evidence type="ECO:0000313" key="4">
    <source>
        <dbReference type="Proteomes" id="UP000184041"/>
    </source>
</evidence>
<feature type="domain" description="DUF6791" evidence="2">
    <location>
        <begin position="10"/>
        <end position="160"/>
    </location>
</feature>
<accession>A0A1M5JIV9</accession>
<organism evidence="3 4">
    <name type="scientific">Fodinibius roseus</name>
    <dbReference type="NCBI Taxonomy" id="1194090"/>
    <lineage>
        <taxon>Bacteria</taxon>
        <taxon>Pseudomonadati</taxon>
        <taxon>Balneolota</taxon>
        <taxon>Balneolia</taxon>
        <taxon>Balneolales</taxon>
        <taxon>Balneolaceae</taxon>
        <taxon>Fodinibius</taxon>
    </lineage>
</organism>
<sequence>MSAQLIDHNEDLKKLVESGLVVEIKNNFLLIHRIPYLNSNSEIKYGTFVSKLQLSGNKTRKNPEHTVYWSGEMPCRLDGTKFNSILNNSNTQQIADGFEVNFRFSSKPKPNGYSDYHHKMNTYITMITAPAKAKDNSVTEKGKAQITQSKDEYVFNYLNTNSSKPELSTLENELKEQKIAIIGLGGTGSYILDLVAKVPVEQIHIYDGDWFYNNNAFRAPGAPSIDDLTVPKKKVVYLQNIYSKMHKGIKAHPEYLKSETVTTLDKFDFVFLSLDSGDIKKDIIKFLEKEGIPFIDVGIGVNNNQGALTGLVRTTTGTPSKTDHIWDKNYIPFTKDPDNDYDSNIQIAELNSLNATLAVIKWKKLFGFYHDRNNEHTSFYRINSNKMLNEETES</sequence>
<keyword evidence="4" id="KW-1185">Reference proteome</keyword>
<dbReference type="InterPro" id="IPR000594">
    <property type="entry name" value="ThiF_NAD_FAD-bd"/>
</dbReference>
<dbReference type="STRING" id="1194090.SAMN05443144_12723"/>
<dbReference type="NCBIfam" id="NF004804">
    <property type="entry name" value="PRK06153.1-3"/>
    <property type="match status" value="1"/>
</dbReference>
<dbReference type="Proteomes" id="UP000184041">
    <property type="component" value="Unassembled WGS sequence"/>
</dbReference>
<evidence type="ECO:0000259" key="1">
    <source>
        <dbReference type="Pfam" id="PF00899"/>
    </source>
</evidence>
<dbReference type="InterPro" id="IPR035985">
    <property type="entry name" value="Ubiquitin-activating_enz"/>
</dbReference>
<dbReference type="NCBIfam" id="NF004805">
    <property type="entry name" value="PRK06153.1-4"/>
    <property type="match status" value="1"/>
</dbReference>
<gene>
    <name evidence="3" type="ORF">SAMN05443144_12723</name>
</gene>
<dbReference type="Pfam" id="PF00899">
    <property type="entry name" value="ThiF"/>
    <property type="match status" value="1"/>
</dbReference>
<dbReference type="EMBL" id="FQUS01000027">
    <property type="protein sequence ID" value="SHG40335.1"/>
    <property type="molecule type" value="Genomic_DNA"/>
</dbReference>
<dbReference type="RefSeq" id="WP_073067849.1">
    <property type="nucleotide sequence ID" value="NZ_FQUS01000027.1"/>
</dbReference>
<proteinExistence type="predicted"/>
<evidence type="ECO:0000259" key="2">
    <source>
        <dbReference type="Pfam" id="PF20590"/>
    </source>
</evidence>
<dbReference type="AlphaFoldDB" id="A0A1M5JIV9"/>